<organism evidence="4 5">
    <name type="scientific">Hymenobacter mellowenesis</name>
    <dbReference type="NCBI Taxonomy" id="3063995"/>
    <lineage>
        <taxon>Bacteria</taxon>
        <taxon>Pseudomonadati</taxon>
        <taxon>Bacteroidota</taxon>
        <taxon>Cytophagia</taxon>
        <taxon>Cytophagales</taxon>
        <taxon>Hymenobacteraceae</taxon>
        <taxon>Hymenobacter</taxon>
    </lineage>
</organism>
<evidence type="ECO:0000313" key="5">
    <source>
        <dbReference type="Proteomes" id="UP001167796"/>
    </source>
</evidence>
<accession>A0ABT9AB92</accession>
<dbReference type="Pfam" id="PF13588">
    <property type="entry name" value="HSDR_N_2"/>
    <property type="match status" value="1"/>
</dbReference>
<dbReference type="RefSeq" id="WP_305011345.1">
    <property type="nucleotide sequence ID" value="NZ_JAUQSX010000004.1"/>
</dbReference>
<evidence type="ECO:0000259" key="3">
    <source>
        <dbReference type="Pfam" id="PF14267"/>
    </source>
</evidence>
<dbReference type="EMBL" id="JAUQSX010000004">
    <property type="protein sequence ID" value="MDO7846662.1"/>
    <property type="molecule type" value="Genomic_DNA"/>
</dbReference>
<keyword evidence="5" id="KW-1185">Reference proteome</keyword>
<dbReference type="InterPro" id="IPR025579">
    <property type="entry name" value="DUF4357"/>
</dbReference>
<dbReference type="InterPro" id="IPR029464">
    <property type="entry name" value="HSDR_N"/>
</dbReference>
<evidence type="ECO:0000313" key="4">
    <source>
        <dbReference type="EMBL" id="MDO7846662.1"/>
    </source>
</evidence>
<evidence type="ECO:0000259" key="2">
    <source>
        <dbReference type="Pfam" id="PF13588"/>
    </source>
</evidence>
<name>A0ABT9AB92_9BACT</name>
<comment type="caution">
    <text evidence="4">The sequence shown here is derived from an EMBL/GenBank/DDBJ whole genome shotgun (WGS) entry which is preliminary data.</text>
</comment>
<dbReference type="Pfam" id="PF14267">
    <property type="entry name" value="DUF4357"/>
    <property type="match status" value="1"/>
</dbReference>
<protein>
    <submittedName>
        <fullName evidence="4">DUF4357 domain-containing protein</fullName>
    </submittedName>
</protein>
<feature type="region of interest" description="Disordered" evidence="1">
    <location>
        <begin position="239"/>
        <end position="268"/>
    </location>
</feature>
<sequence length="398" mass="43412">MHEILLDIRQRLLGKQYKNEEHVRLSLVARLVQALGWDIWNPTEVFTEFKATKKEDNTRVDMALFTHGFDATAIFIECKGVGNFAADLPAVERQLRDYNRDHTALFTIITDGRHWRFYFSFTSGEFKDKLFCKFDLQQDGLEEIAGYLETFLLRENIENHSARQKAEAYLMLGKKERAMQDVLPDAQKLVSLPPFPSLPEAMVQLLAAKVLIVTPAEAQAFLMGTALETIAEPIAAGIARRPNNKPTTAPPKSSALVEKPSKQPVAAATPVPGKAAVSSAHAAEPVPTPIGEPFALKQGTAHATAYLQADGSLRVTAGSVVAATAAASLSAGGLAARQKLADDGVLQLRDGQLVFAVDWLFSSANRAAEVVVARSVNGQLAWKHASGKQVRDFTSRPE</sequence>
<proteinExistence type="predicted"/>
<dbReference type="Proteomes" id="UP001167796">
    <property type="component" value="Unassembled WGS sequence"/>
</dbReference>
<gene>
    <name evidence="4" type="ORF">Q5H92_09865</name>
</gene>
<feature type="domain" description="Type I restriction enzyme R protein N-terminal" evidence="2">
    <location>
        <begin position="19"/>
        <end position="117"/>
    </location>
</feature>
<evidence type="ECO:0000256" key="1">
    <source>
        <dbReference type="SAM" id="MobiDB-lite"/>
    </source>
</evidence>
<reference evidence="4" key="1">
    <citation type="submission" date="2023-07" db="EMBL/GenBank/DDBJ databases">
        <authorList>
            <person name="Kim M.K."/>
        </authorList>
    </citation>
    <scope>NUCLEOTIDE SEQUENCE</scope>
    <source>
        <strain evidence="4">M29</strain>
    </source>
</reference>
<feature type="domain" description="DUF4357" evidence="3">
    <location>
        <begin position="337"/>
        <end position="389"/>
    </location>
</feature>